<evidence type="ECO:0008006" key="3">
    <source>
        <dbReference type="Google" id="ProtNLM"/>
    </source>
</evidence>
<proteinExistence type="predicted"/>
<dbReference type="Proteomes" id="UP001207654">
    <property type="component" value="Unassembled WGS sequence"/>
</dbReference>
<dbReference type="InterPro" id="IPR038626">
    <property type="entry name" value="Rof-like_sf"/>
</dbReference>
<comment type="caution">
    <text evidence="1">The sequence shown here is derived from an EMBL/GenBank/DDBJ whole genome shotgun (WGS) entry which is preliminary data.</text>
</comment>
<dbReference type="EMBL" id="JAPNKA010000001">
    <property type="protein sequence ID" value="MCY1076175.1"/>
    <property type="molecule type" value="Genomic_DNA"/>
</dbReference>
<evidence type="ECO:0000313" key="1">
    <source>
        <dbReference type="EMBL" id="MCY1076175.1"/>
    </source>
</evidence>
<dbReference type="RefSeq" id="WP_267535080.1">
    <property type="nucleotide sequence ID" value="NZ_JAPNKA010000001.1"/>
</dbReference>
<sequence>MRAGGSETMTRICQDEVGRCDFIDVLEEAVLRHRPVAIQLREGEAFIDEVLDVVTEQGDDFAVFKSHERVPVGDILAVTRAIPPAARW</sequence>
<reference evidence="1 2" key="1">
    <citation type="submission" date="2022-11" db="EMBL/GenBank/DDBJ databases">
        <title>Minimal conservation of predation-associated metabolite biosynthetic gene clusters underscores biosynthetic potential of Myxococcota including descriptions for ten novel species: Archangium lansinium sp. nov., Myxococcus landrumus sp. nov., Nannocystis bai.</title>
        <authorList>
            <person name="Ahearne A."/>
            <person name="Stevens C."/>
            <person name="Phillips K."/>
        </authorList>
    </citation>
    <scope>NUCLEOTIDE SEQUENCE [LARGE SCALE GENOMIC DNA]</scope>
    <source>
        <strain evidence="1 2">MIWBW</strain>
    </source>
</reference>
<gene>
    <name evidence="1" type="ORF">OV287_16995</name>
</gene>
<protein>
    <recommendedName>
        <fullName evidence="3">Rho-binding antiterminator</fullName>
    </recommendedName>
</protein>
<organism evidence="1 2">
    <name type="scientific">Archangium lansingense</name>
    <dbReference type="NCBI Taxonomy" id="2995310"/>
    <lineage>
        <taxon>Bacteria</taxon>
        <taxon>Pseudomonadati</taxon>
        <taxon>Myxococcota</taxon>
        <taxon>Myxococcia</taxon>
        <taxon>Myxococcales</taxon>
        <taxon>Cystobacterineae</taxon>
        <taxon>Archangiaceae</taxon>
        <taxon>Archangium</taxon>
    </lineage>
</organism>
<evidence type="ECO:0000313" key="2">
    <source>
        <dbReference type="Proteomes" id="UP001207654"/>
    </source>
</evidence>
<dbReference type="InterPro" id="IPR023534">
    <property type="entry name" value="Rof/RNase_P-like"/>
</dbReference>
<dbReference type="SUPFAM" id="SSF101744">
    <property type="entry name" value="Rof/RNase P subunit-like"/>
    <property type="match status" value="1"/>
</dbReference>
<dbReference type="Gene3D" id="2.30.30.400">
    <property type="entry name" value="Rof-like"/>
    <property type="match status" value="1"/>
</dbReference>
<keyword evidence="2" id="KW-1185">Reference proteome</keyword>
<name>A0ABT4A3F4_9BACT</name>
<accession>A0ABT4A3F4</accession>